<evidence type="ECO:0000313" key="5">
    <source>
        <dbReference type="Proteomes" id="UP000006671"/>
    </source>
</evidence>
<dbReference type="InterPro" id="IPR000253">
    <property type="entry name" value="FHA_dom"/>
</dbReference>
<reference evidence="4 5" key="1">
    <citation type="journal article" date="2010" name="Cell">
        <title>The genome of Naegleria gruberi illuminates early eukaryotic versatility.</title>
        <authorList>
            <person name="Fritz-Laylin L.K."/>
            <person name="Prochnik S.E."/>
            <person name="Ginger M.L."/>
            <person name="Dacks J.B."/>
            <person name="Carpenter M.L."/>
            <person name="Field M.C."/>
            <person name="Kuo A."/>
            <person name="Paredez A."/>
            <person name="Chapman J."/>
            <person name="Pham J."/>
            <person name="Shu S."/>
            <person name="Neupane R."/>
            <person name="Cipriano M."/>
            <person name="Mancuso J."/>
            <person name="Tu H."/>
            <person name="Salamov A."/>
            <person name="Lindquist E."/>
            <person name="Shapiro H."/>
            <person name="Lucas S."/>
            <person name="Grigoriev I.V."/>
            <person name="Cande W.Z."/>
            <person name="Fulton C."/>
            <person name="Rokhsar D.S."/>
            <person name="Dawson S.C."/>
        </authorList>
    </citation>
    <scope>NUCLEOTIDE SEQUENCE [LARGE SCALE GENOMIC DNA]</scope>
    <source>
        <strain evidence="4 5">NEG-M</strain>
    </source>
</reference>
<dbReference type="SUPFAM" id="SSF117281">
    <property type="entry name" value="Kelch motif"/>
    <property type="match status" value="1"/>
</dbReference>
<evidence type="ECO:0000313" key="4">
    <source>
        <dbReference type="EMBL" id="EFC42782.1"/>
    </source>
</evidence>
<protein>
    <submittedName>
        <fullName evidence="4">Predicted protein</fullName>
    </submittedName>
</protein>
<accession>D2VK16</accession>
<evidence type="ECO:0000259" key="3">
    <source>
        <dbReference type="PROSITE" id="PS50006"/>
    </source>
</evidence>
<dbReference type="EMBL" id="GG738877">
    <property type="protein sequence ID" value="EFC42782.1"/>
    <property type="molecule type" value="Genomic_DNA"/>
</dbReference>
<evidence type="ECO:0000256" key="1">
    <source>
        <dbReference type="ARBA" id="ARBA00022441"/>
    </source>
</evidence>
<dbReference type="InterPro" id="IPR015915">
    <property type="entry name" value="Kelch-typ_b-propeller"/>
</dbReference>
<gene>
    <name evidence="4" type="ORF">NAEGRDRAFT_69236</name>
</gene>
<dbReference type="Proteomes" id="UP000006671">
    <property type="component" value="Unassembled WGS sequence"/>
</dbReference>
<evidence type="ECO:0000256" key="2">
    <source>
        <dbReference type="ARBA" id="ARBA00022737"/>
    </source>
</evidence>
<proteinExistence type="predicted"/>
<dbReference type="PANTHER" id="PTHR46093:SF18">
    <property type="entry name" value="FIBRONECTIN TYPE-III DOMAIN-CONTAINING PROTEIN"/>
    <property type="match status" value="1"/>
</dbReference>
<dbReference type="PANTHER" id="PTHR46093">
    <property type="entry name" value="ACYL-COA-BINDING DOMAIN-CONTAINING PROTEIN 5"/>
    <property type="match status" value="1"/>
</dbReference>
<dbReference type="Pfam" id="PF24681">
    <property type="entry name" value="Kelch_KLHDC2_KLHL20_DRC7"/>
    <property type="match status" value="1"/>
</dbReference>
<dbReference type="OMA" id="VELIWEE"/>
<dbReference type="PROSITE" id="PS50006">
    <property type="entry name" value="FHA_DOMAIN"/>
    <property type="match status" value="1"/>
</dbReference>
<dbReference type="eggNOG" id="KOG0379">
    <property type="taxonomic scope" value="Eukaryota"/>
</dbReference>
<dbReference type="InParanoid" id="D2VK16"/>
<name>D2VK16_NAEGR</name>
<dbReference type="Gene3D" id="2.120.10.80">
    <property type="entry name" value="Kelch-type beta propeller"/>
    <property type="match status" value="1"/>
</dbReference>
<sequence>MVSDSEDESYNDDFFFDDSFMNEEAEEETIINNSEETIINSEELISLLFYTKHNLPTSRSGSLLLGSENVMTHSTILFTYGGEHIPSRIENENIYILKLSNLINQLSISSLNYETNRVELIWEEIIPNSEKKPIGRKHPCLSYDKSNQLVYLFGGYENGNYLNDLWVFELKSKKWSMIETFGEIPVGRCGGVAKFYSNGMFYVFGGYNHKERTNALFELDLKTREWKQVNYSETIPIMTPISELSYISDNVLTVLKVDILQANMFKFSFNTRQWIIKRYRQFPTSDTICLCWRESQKSSNVGESVFALFQESGIFDSKKDKFVQGTVQVIVEFDGEKDKLILHKLPKRLVEKPFEGTFMFELNMLCWVWMDHYITVQPVRRPLRRLTNKVQFRSLFVLGPDELCLLRVRGKSKTEYFFNNLKGSTKFSDLLIKVQ</sequence>
<keyword evidence="2" id="KW-0677">Repeat</keyword>
<keyword evidence="1" id="KW-0880">Kelch repeat</keyword>
<dbReference type="GeneID" id="8862862"/>
<feature type="domain" description="FHA" evidence="3">
    <location>
        <begin position="109"/>
        <end position="167"/>
    </location>
</feature>
<keyword evidence="5" id="KW-1185">Reference proteome</keyword>
<dbReference type="KEGG" id="ngr:NAEGRDRAFT_69236"/>
<dbReference type="RefSeq" id="XP_002675526.1">
    <property type="nucleotide sequence ID" value="XM_002675480.1"/>
</dbReference>
<dbReference type="AlphaFoldDB" id="D2VK16"/>
<dbReference type="VEuPathDB" id="AmoebaDB:NAEGRDRAFT_69236"/>
<organism evidence="5">
    <name type="scientific">Naegleria gruberi</name>
    <name type="common">Amoeba</name>
    <dbReference type="NCBI Taxonomy" id="5762"/>
    <lineage>
        <taxon>Eukaryota</taxon>
        <taxon>Discoba</taxon>
        <taxon>Heterolobosea</taxon>
        <taxon>Tetramitia</taxon>
        <taxon>Eutetramitia</taxon>
        <taxon>Vahlkampfiidae</taxon>
        <taxon>Naegleria</taxon>
    </lineage>
</organism>
<dbReference type="OrthoDB" id="10251809at2759"/>